<dbReference type="InterPro" id="IPR027291">
    <property type="entry name" value="Glyco_hydro_38_N_sf"/>
</dbReference>
<comment type="similarity">
    <text evidence="1 3">Belongs to the glycosyl hydrolase 57 family.</text>
</comment>
<dbReference type="PANTHER" id="PTHR36306">
    <property type="entry name" value="ALPHA-AMYLASE-RELATED-RELATED"/>
    <property type="match status" value="1"/>
</dbReference>
<proteinExistence type="inferred from homology"/>
<dbReference type="SUPFAM" id="SSF88713">
    <property type="entry name" value="Glycoside hydrolase/deacetylase"/>
    <property type="match status" value="1"/>
</dbReference>
<organism evidence="5">
    <name type="scientific">uncultured Chloroflexia bacterium</name>
    <dbReference type="NCBI Taxonomy" id="1672391"/>
    <lineage>
        <taxon>Bacteria</taxon>
        <taxon>Bacillati</taxon>
        <taxon>Chloroflexota</taxon>
        <taxon>Chloroflexia</taxon>
        <taxon>environmental samples</taxon>
    </lineage>
</organism>
<dbReference type="Pfam" id="PF12055">
    <property type="entry name" value="DUF3536"/>
    <property type="match status" value="1"/>
</dbReference>
<dbReference type="InterPro" id="IPR011330">
    <property type="entry name" value="Glyco_hydro/deAcase_b/a-brl"/>
</dbReference>
<gene>
    <name evidence="5" type="ORF">AVDCRST_MAG93-4476</name>
</gene>
<dbReference type="Pfam" id="PF03065">
    <property type="entry name" value="Glyco_hydro_57"/>
    <property type="match status" value="1"/>
</dbReference>
<evidence type="ECO:0000256" key="2">
    <source>
        <dbReference type="ARBA" id="ARBA00023277"/>
    </source>
</evidence>
<reference evidence="5" key="1">
    <citation type="submission" date="2020-02" db="EMBL/GenBank/DDBJ databases">
        <authorList>
            <person name="Meier V. D."/>
        </authorList>
    </citation>
    <scope>NUCLEOTIDE SEQUENCE</scope>
    <source>
        <strain evidence="5">AVDCRST_MAG93</strain>
    </source>
</reference>
<evidence type="ECO:0000259" key="4">
    <source>
        <dbReference type="Pfam" id="PF03065"/>
    </source>
</evidence>
<protein>
    <submittedName>
        <fullName evidence="5">GH57</fullName>
    </submittedName>
</protein>
<keyword evidence="2 3" id="KW-0119">Carbohydrate metabolism</keyword>
<dbReference type="AlphaFoldDB" id="A0A6J4K8L7"/>
<feature type="non-terminal residue" evidence="5">
    <location>
        <position position="1"/>
    </location>
</feature>
<dbReference type="GO" id="GO:0003824">
    <property type="term" value="F:catalytic activity"/>
    <property type="evidence" value="ECO:0007669"/>
    <property type="project" value="InterPro"/>
</dbReference>
<sequence>FRHRFGRAPQGLWLPEAGVDNETLSVMADHGIEFTILAPWQADTWDLDPTEPYRVALPNGRSIVAFFYHRDLSGRVSFDAALTSNADAFAMNDLRRHFQNEKASRDEPQLLLVASDGELYGHHQPFRDYFLAHLLKNASAQIGITPTYPARWLREHPPRRTIKIRDNTSWSCHHGVVRWLGNCDCAGGQGHWKWPLRHALDQLAARLDHVYDDVVRPMIDDPWELRNRYIHVVLGEQTLGDLVGEMAGRRLDVATVERIALLLEMQRERQRMFTSCGWFFDDFDRIEPKNNVAYAAQAVRLAERATGADLAAETRAWLQQVVSWRSGIRGDQVFDQHMQYLEA</sequence>
<evidence type="ECO:0000256" key="1">
    <source>
        <dbReference type="ARBA" id="ARBA00006821"/>
    </source>
</evidence>
<feature type="domain" description="Glycoside hydrolase family 57 N-terminal" evidence="4">
    <location>
        <begin position="1"/>
        <end position="164"/>
    </location>
</feature>
<evidence type="ECO:0000313" key="5">
    <source>
        <dbReference type="EMBL" id="CAA9299193.1"/>
    </source>
</evidence>
<dbReference type="EMBL" id="CADCTR010001507">
    <property type="protein sequence ID" value="CAA9299193.1"/>
    <property type="molecule type" value="Genomic_DNA"/>
</dbReference>
<dbReference type="PANTHER" id="PTHR36306:SF3">
    <property type="entry name" value="GLYCOSIDE HYDROLASE FAMILY 57"/>
    <property type="match status" value="1"/>
</dbReference>
<dbReference type="Gene3D" id="3.20.110.10">
    <property type="entry name" value="Glycoside hydrolase 38, N terminal domain"/>
    <property type="match status" value="2"/>
</dbReference>
<dbReference type="InterPro" id="IPR052046">
    <property type="entry name" value="GH57_Enzymes"/>
</dbReference>
<dbReference type="GO" id="GO:0005975">
    <property type="term" value="P:carbohydrate metabolic process"/>
    <property type="evidence" value="ECO:0007669"/>
    <property type="project" value="InterPro"/>
</dbReference>
<name>A0A6J4K8L7_9CHLR</name>
<evidence type="ECO:0000256" key="3">
    <source>
        <dbReference type="RuleBase" id="RU361196"/>
    </source>
</evidence>
<accession>A0A6J4K8L7</accession>
<dbReference type="InterPro" id="IPR021923">
    <property type="entry name" value="DUF3536"/>
</dbReference>
<dbReference type="InterPro" id="IPR004300">
    <property type="entry name" value="Glyco_hydro_57_N"/>
</dbReference>